<dbReference type="OrthoDB" id="4497714at2"/>
<comment type="similarity">
    <text evidence="1 4">Belongs to the class-II DAHP synthase family.</text>
</comment>
<keyword evidence="2 4" id="KW-0808">Transferase</keyword>
<evidence type="ECO:0000256" key="2">
    <source>
        <dbReference type="ARBA" id="ARBA00022679"/>
    </source>
</evidence>
<dbReference type="KEGG" id="sdd:D9753_06600"/>
<gene>
    <name evidence="5" type="ORF">D9753_06600</name>
</gene>
<dbReference type="RefSeq" id="WP_121786144.1">
    <property type="nucleotide sequence ID" value="NZ_CP033073.1"/>
</dbReference>
<dbReference type="PANTHER" id="PTHR21337">
    <property type="entry name" value="PHOSPHO-2-DEHYDRO-3-DEOXYHEPTONATE ALDOLASE 1, 2"/>
    <property type="match status" value="1"/>
</dbReference>
<keyword evidence="3" id="KW-0464">Manganese</keyword>
<dbReference type="SUPFAM" id="SSF51569">
    <property type="entry name" value="Aldolase"/>
    <property type="match status" value="1"/>
</dbReference>
<feature type="binding site" evidence="3">
    <location>
        <begin position="203"/>
        <end position="204"/>
    </location>
    <ligand>
        <name>phosphoenolpyruvate</name>
        <dbReference type="ChEBI" id="CHEBI:58702"/>
    </ligand>
</feature>
<dbReference type="PANTHER" id="PTHR21337:SF0">
    <property type="entry name" value="PHOSPHO-2-DEHYDRO-3-DEOXYHEPTONATE ALDOLASE"/>
    <property type="match status" value="1"/>
</dbReference>
<dbReference type="GO" id="GO:0003849">
    <property type="term" value="F:3-deoxy-7-phosphoheptulonate synthase activity"/>
    <property type="evidence" value="ECO:0007669"/>
    <property type="project" value="UniProtKB-EC"/>
</dbReference>
<keyword evidence="6" id="KW-1185">Reference proteome</keyword>
<dbReference type="InterPro" id="IPR002480">
    <property type="entry name" value="DAHP_synth_2"/>
</dbReference>
<dbReference type="Pfam" id="PF01474">
    <property type="entry name" value="DAHP_synth_2"/>
    <property type="match status" value="2"/>
</dbReference>
<dbReference type="Gene3D" id="3.20.20.70">
    <property type="entry name" value="Aldolase class I"/>
    <property type="match status" value="1"/>
</dbReference>
<keyword evidence="3" id="KW-0104">Cadmium</keyword>
<dbReference type="GO" id="GO:0009073">
    <property type="term" value="P:aromatic amino acid family biosynthetic process"/>
    <property type="evidence" value="ECO:0007669"/>
    <property type="project" value="UniProtKB-KW"/>
</dbReference>
<dbReference type="AlphaFoldDB" id="A0A3G2J8N9"/>
<keyword evidence="4" id="KW-0057">Aromatic amino acid biosynthesis</keyword>
<feature type="binding site" evidence="3">
    <location>
        <position position="257"/>
    </location>
    <ligand>
        <name>phosphoenolpyruvate</name>
        <dbReference type="ChEBI" id="CHEBI:58702"/>
    </ligand>
</feature>
<keyword evidence="4" id="KW-0028">Amino-acid biosynthesis</keyword>
<dbReference type="InterPro" id="IPR013785">
    <property type="entry name" value="Aldolase_TIM"/>
</dbReference>
<proteinExistence type="inferred from homology"/>
<evidence type="ECO:0000256" key="4">
    <source>
        <dbReference type="RuleBase" id="RU363071"/>
    </source>
</evidence>
<feature type="binding site" evidence="3">
    <location>
        <position position="289"/>
    </location>
    <ligand>
        <name>Mn(2+)</name>
        <dbReference type="ChEBI" id="CHEBI:29035"/>
    </ligand>
</feature>
<comment type="catalytic activity">
    <reaction evidence="4">
        <text>D-erythrose 4-phosphate + phosphoenolpyruvate + H2O = 7-phospho-2-dehydro-3-deoxy-D-arabino-heptonate + phosphate</text>
        <dbReference type="Rhea" id="RHEA:14717"/>
        <dbReference type="ChEBI" id="CHEBI:15377"/>
        <dbReference type="ChEBI" id="CHEBI:16897"/>
        <dbReference type="ChEBI" id="CHEBI:43474"/>
        <dbReference type="ChEBI" id="CHEBI:58394"/>
        <dbReference type="ChEBI" id="CHEBI:58702"/>
        <dbReference type="EC" id="2.5.1.54"/>
    </reaction>
</comment>
<accession>A0A3G2J8N9</accession>
<reference evidence="5 6" key="1">
    <citation type="submission" date="2018-10" db="EMBL/GenBank/DDBJ databases">
        <title>The genome of Streptomyces dangxiongensis Z022.</title>
        <authorList>
            <person name="Zhang B."/>
        </authorList>
    </citation>
    <scope>NUCLEOTIDE SEQUENCE [LARGE SCALE GENOMIC DNA]</scope>
    <source>
        <strain evidence="5 6">Z022</strain>
    </source>
</reference>
<dbReference type="UniPathway" id="UPA00053">
    <property type="reaction ID" value="UER00084"/>
</dbReference>
<feature type="binding site" evidence="3">
    <location>
        <position position="226"/>
    </location>
    <ligand>
        <name>phosphoenolpyruvate</name>
        <dbReference type="ChEBI" id="CHEBI:58702"/>
    </ligand>
</feature>
<name>A0A3G2J8N9_9ACTN</name>
<feature type="binding site" evidence="3">
    <location>
        <position position="62"/>
    </location>
    <ligand>
        <name>Mn(2+)</name>
        <dbReference type="ChEBI" id="CHEBI:29035"/>
    </ligand>
</feature>
<dbReference type="Proteomes" id="UP000268329">
    <property type="component" value="Chromosome"/>
</dbReference>
<evidence type="ECO:0000256" key="1">
    <source>
        <dbReference type="ARBA" id="ARBA00008911"/>
    </source>
</evidence>
<evidence type="ECO:0000256" key="3">
    <source>
        <dbReference type="PIRSR" id="PIRSR602480-1"/>
    </source>
</evidence>
<feature type="binding site" evidence="3">
    <location>
        <position position="101"/>
    </location>
    <ligand>
        <name>phosphoenolpyruvate</name>
        <dbReference type="ChEBI" id="CHEBI:58702"/>
    </ligand>
</feature>
<protein>
    <recommendedName>
        <fullName evidence="4">Phospho-2-dehydro-3-deoxyheptonate aldolase</fullName>
        <ecNumber evidence="4">2.5.1.54</ecNumber>
    </recommendedName>
</protein>
<evidence type="ECO:0000313" key="5">
    <source>
        <dbReference type="EMBL" id="AYN38640.1"/>
    </source>
</evidence>
<feature type="binding site" evidence="3">
    <location>
        <position position="331"/>
    </location>
    <ligand>
        <name>Mn(2+)</name>
        <dbReference type="ChEBI" id="CHEBI:29035"/>
    </ligand>
</feature>
<feature type="binding site" evidence="3">
    <location>
        <position position="359"/>
    </location>
    <ligand>
        <name>Mn(2+)</name>
        <dbReference type="ChEBI" id="CHEBI:29035"/>
    </ligand>
</feature>
<keyword evidence="3" id="KW-0170">Cobalt</keyword>
<sequence length="395" mass="43095">MGLVGLSTTNERDHQPDWPVESEVRRARAALARSAPLVPASDIRLLRARLAEPAFLLHAGDCAETFRDNTRQSVANRVSLLRGISDAIELKSGRSVVTVGRIAGQYAKPRSAPVEQRAGLALPSYFGDAVNDADFSPGKRAADPWNMVRAHEQSRKTLTYLSDSGVFTSHEALLLDYEQPQTRRSADEGRLYDHSAHLLWIGERTRSLTGPHVAFAAEIANPIAVKIGPGATPADLMALHAVLNPDNIPGRLAFIFRMGRRRAYDLVYAMLSRMVAEGWVDRVVCDPMHGNTVVSPAGVKTRVVGDIESELRAFFGACNDTGVVPGGIHLEVSGDDVSECVATQVNDTYLATNYRSVCDPRLNPVQAAYLGQVVGELLVPHREFSAWLEVAMSHR</sequence>
<comment type="cofactor">
    <cofactor evidence="3">
        <name>Mn(2+)</name>
        <dbReference type="ChEBI" id="CHEBI:29035"/>
    </cofactor>
    <cofactor evidence="3">
        <name>Co(2+)</name>
        <dbReference type="ChEBI" id="CHEBI:48828"/>
    </cofactor>
    <cofactor evidence="3">
        <name>Cd(2+)</name>
        <dbReference type="ChEBI" id="CHEBI:48775"/>
    </cofactor>
    <text evidence="3">Binds 1 divalent cation per subunit. The enzyme is active with manganese, cobalt or cadmium ions.</text>
</comment>
<organism evidence="5 6">
    <name type="scientific">Streptomyces dangxiongensis</name>
    <dbReference type="NCBI Taxonomy" id="1442032"/>
    <lineage>
        <taxon>Bacteria</taxon>
        <taxon>Bacillati</taxon>
        <taxon>Actinomycetota</taxon>
        <taxon>Actinomycetes</taxon>
        <taxon>Kitasatosporales</taxon>
        <taxon>Streptomycetaceae</taxon>
        <taxon>Streptomyces</taxon>
    </lineage>
</organism>
<dbReference type="GO" id="GO:0009423">
    <property type="term" value="P:chorismate biosynthetic process"/>
    <property type="evidence" value="ECO:0007669"/>
    <property type="project" value="UniProtKB-UniPathway"/>
</dbReference>
<dbReference type="EMBL" id="CP033073">
    <property type="protein sequence ID" value="AYN38640.1"/>
    <property type="molecule type" value="Genomic_DNA"/>
</dbReference>
<evidence type="ECO:0000313" key="6">
    <source>
        <dbReference type="Proteomes" id="UP000268329"/>
    </source>
</evidence>
<comment type="pathway">
    <text evidence="4">Metabolic intermediate biosynthesis; chorismate biosynthesis; chorismate from D-erythrose 4-phosphate and phosphoenolpyruvate: step 1/7.</text>
</comment>
<dbReference type="EC" id="2.5.1.54" evidence="4"/>
<dbReference type="GO" id="GO:0008652">
    <property type="term" value="P:amino acid biosynthetic process"/>
    <property type="evidence" value="ECO:0007669"/>
    <property type="project" value="UniProtKB-KW"/>
</dbReference>